<dbReference type="PANTHER" id="PTHR43390:SF1">
    <property type="entry name" value="CHLOROPLAST PROCESSING PEPTIDASE"/>
    <property type="match status" value="1"/>
</dbReference>
<dbReference type="InterPro" id="IPR000223">
    <property type="entry name" value="Pept_S26A_signal_pept_1"/>
</dbReference>
<evidence type="ECO:0000256" key="4">
    <source>
        <dbReference type="ARBA" id="ARBA00019232"/>
    </source>
</evidence>
<protein>
    <recommendedName>
        <fullName evidence="4 6">Signal peptidase I</fullName>
        <ecNumber evidence="3 6">3.4.21.89</ecNumber>
    </recommendedName>
</protein>
<dbReference type="Gene3D" id="2.10.109.10">
    <property type="entry name" value="Umud Fragment, subunit A"/>
    <property type="match status" value="1"/>
</dbReference>
<evidence type="ECO:0000313" key="9">
    <source>
        <dbReference type="Proteomes" id="UP001620409"/>
    </source>
</evidence>
<evidence type="ECO:0000256" key="1">
    <source>
        <dbReference type="ARBA" id="ARBA00000677"/>
    </source>
</evidence>
<name>A0ABW8IEK7_9GAMM</name>
<dbReference type="PRINTS" id="PR00727">
    <property type="entry name" value="LEADERPTASE"/>
</dbReference>
<dbReference type="NCBIfam" id="TIGR02227">
    <property type="entry name" value="sigpep_I_bact"/>
    <property type="match status" value="1"/>
</dbReference>
<evidence type="ECO:0000256" key="6">
    <source>
        <dbReference type="RuleBase" id="RU362042"/>
    </source>
</evidence>
<reference evidence="8 9" key="1">
    <citation type="submission" date="2020-10" db="EMBL/GenBank/DDBJ databases">
        <title>Phylogeny of dyella-like bacteria.</title>
        <authorList>
            <person name="Fu J."/>
        </authorList>
    </citation>
    <scope>NUCLEOTIDE SEQUENCE [LARGE SCALE GENOMIC DNA]</scope>
    <source>
        <strain evidence="8 9">DHG40</strain>
    </source>
</reference>
<dbReference type="InterPro" id="IPR019533">
    <property type="entry name" value="Peptidase_S26"/>
</dbReference>
<keyword evidence="9" id="KW-1185">Reference proteome</keyword>
<dbReference type="SUPFAM" id="SSF51306">
    <property type="entry name" value="LexA/Signal peptidase"/>
    <property type="match status" value="1"/>
</dbReference>
<comment type="caution">
    <text evidence="8">The sequence shown here is derived from an EMBL/GenBank/DDBJ whole genome shotgun (WGS) entry which is preliminary data.</text>
</comment>
<organism evidence="8 9">
    <name type="scientific">Dyella humi</name>
    <dbReference type="NCBI Taxonomy" id="1770547"/>
    <lineage>
        <taxon>Bacteria</taxon>
        <taxon>Pseudomonadati</taxon>
        <taxon>Pseudomonadota</taxon>
        <taxon>Gammaproteobacteria</taxon>
        <taxon>Lysobacterales</taxon>
        <taxon>Rhodanobacteraceae</taxon>
        <taxon>Dyella</taxon>
    </lineage>
</organism>
<dbReference type="EC" id="3.4.21.89" evidence="3 6"/>
<proteinExistence type="inferred from homology"/>
<dbReference type="PANTHER" id="PTHR43390">
    <property type="entry name" value="SIGNAL PEPTIDASE I"/>
    <property type="match status" value="1"/>
</dbReference>
<keyword evidence="6" id="KW-0645">Protease</keyword>
<feature type="domain" description="Peptidase S26" evidence="7">
    <location>
        <begin position="15"/>
        <end position="201"/>
    </location>
</feature>
<gene>
    <name evidence="8" type="primary">lepB</name>
    <name evidence="8" type="ORF">ISP18_03310</name>
</gene>
<comment type="subcellular location">
    <subcellularLocation>
        <location evidence="6">Membrane</location>
        <topology evidence="6">Multi-pass membrane protein</topology>
    </subcellularLocation>
</comment>
<evidence type="ECO:0000256" key="3">
    <source>
        <dbReference type="ARBA" id="ARBA00013208"/>
    </source>
</evidence>
<comment type="catalytic activity">
    <reaction evidence="1 6">
        <text>Cleavage of hydrophobic, N-terminal signal or leader sequences from secreted and periplasmic proteins.</text>
        <dbReference type="EC" id="3.4.21.89"/>
    </reaction>
</comment>
<dbReference type="Proteomes" id="UP001620409">
    <property type="component" value="Unassembled WGS sequence"/>
</dbReference>
<evidence type="ECO:0000256" key="5">
    <source>
        <dbReference type="ARBA" id="ARBA00022801"/>
    </source>
</evidence>
<comment type="similarity">
    <text evidence="2 6">Belongs to the peptidase S26 family.</text>
</comment>
<evidence type="ECO:0000259" key="7">
    <source>
        <dbReference type="Pfam" id="PF10502"/>
    </source>
</evidence>
<dbReference type="EMBL" id="JADIKI010000021">
    <property type="protein sequence ID" value="MFK2853622.1"/>
    <property type="molecule type" value="Genomic_DNA"/>
</dbReference>
<dbReference type="GO" id="GO:0009003">
    <property type="term" value="F:signal peptidase activity"/>
    <property type="evidence" value="ECO:0007669"/>
    <property type="project" value="UniProtKB-EC"/>
</dbReference>
<dbReference type="PROSITE" id="PS00760">
    <property type="entry name" value="SPASE_I_2"/>
    <property type="match status" value="1"/>
</dbReference>
<dbReference type="RefSeq" id="WP_380017011.1">
    <property type="nucleotide sequence ID" value="NZ_JADIKI010000021.1"/>
</dbReference>
<dbReference type="Pfam" id="PF10502">
    <property type="entry name" value="Peptidase_S26"/>
    <property type="match status" value="1"/>
</dbReference>
<dbReference type="InterPro" id="IPR019757">
    <property type="entry name" value="Pept_S26A_signal_pept_1_Lys-AS"/>
</dbReference>
<dbReference type="CDD" id="cd06530">
    <property type="entry name" value="S26_SPase_I"/>
    <property type="match status" value="1"/>
</dbReference>
<sequence>MRYMLSLLSRNKGFIVFMLGMLMFRSALADWNVVPTGSMQPTIQIGDRIVVDKAAYDIRVPFTHVSLVHLADPQRGDIVVLDSHTANERLVKRVIGLPGDEVAMRDNVLYVNGVAARYSPAAASGIHDDLEDPARYEVERFGAMQHLIRLSLYRPSEARDFGPAVVPAGQYLLLGDNRDNSLDSRYLGFFPRKEIVGRSRYVALSLDPNHYYLPRTQRLAARLDGTPAPRPE</sequence>
<evidence type="ECO:0000313" key="8">
    <source>
        <dbReference type="EMBL" id="MFK2853622.1"/>
    </source>
</evidence>
<accession>A0ABW8IEK7</accession>
<evidence type="ECO:0000256" key="2">
    <source>
        <dbReference type="ARBA" id="ARBA00009370"/>
    </source>
</evidence>
<dbReference type="InterPro" id="IPR036286">
    <property type="entry name" value="LexA/Signal_pep-like_sf"/>
</dbReference>
<keyword evidence="5 6" id="KW-0378">Hydrolase</keyword>